<proteinExistence type="predicted"/>
<feature type="non-terminal residue" evidence="2">
    <location>
        <position position="1"/>
    </location>
</feature>
<evidence type="ECO:0000256" key="1">
    <source>
        <dbReference type="SAM" id="Phobius"/>
    </source>
</evidence>
<evidence type="ECO:0000313" key="2">
    <source>
        <dbReference type="EMBL" id="EPN44099.1"/>
    </source>
</evidence>
<keyword evidence="1" id="KW-0812">Transmembrane</keyword>
<protein>
    <submittedName>
        <fullName evidence="2">Major facilitator family transporter</fullName>
    </submittedName>
</protein>
<accession>S6TKC3</accession>
<dbReference type="AlphaFoldDB" id="S6TKC3"/>
<evidence type="ECO:0000313" key="3">
    <source>
        <dbReference type="Proteomes" id="UP000015729"/>
    </source>
</evidence>
<reference evidence="2 3" key="1">
    <citation type="journal article" date="2013" name="PLoS Pathog.">
        <title>Genomic analysis of the Kiwifruit pathogen Pseudomonas syringae pv. actinidiae provides insight into the origins of an emergent plant disease.</title>
        <authorList>
            <person name="McCann H.C."/>
            <person name="Rikkerink E.H."/>
            <person name="Bertels F."/>
            <person name="Fiers M."/>
            <person name="Lu A."/>
            <person name="Rees-George J."/>
            <person name="Andersen M.T."/>
            <person name="Gleave A.P."/>
            <person name="Haubold B."/>
            <person name="Wohlers M.W."/>
            <person name="Guttman D.S."/>
            <person name="Wang P.W."/>
            <person name="Straub C."/>
            <person name="Vanneste J.L."/>
            <person name="Rainey P.B."/>
            <person name="Templeton M.D."/>
        </authorList>
    </citation>
    <scope>NUCLEOTIDE SEQUENCE [LARGE SCALE GENOMIC DNA]</scope>
    <source>
        <strain evidence="2 3">ICMP 18807</strain>
    </source>
</reference>
<organism evidence="2 3">
    <name type="scientific">Pseudomonas syringae pv. actinidiae ICMP 18807</name>
    <dbReference type="NCBI Taxonomy" id="1194404"/>
    <lineage>
        <taxon>Bacteria</taxon>
        <taxon>Pseudomonadati</taxon>
        <taxon>Pseudomonadota</taxon>
        <taxon>Gammaproteobacteria</taxon>
        <taxon>Pseudomonadales</taxon>
        <taxon>Pseudomonadaceae</taxon>
        <taxon>Pseudomonas</taxon>
        <taxon>Pseudomonas syringae</taxon>
    </lineage>
</organism>
<gene>
    <name evidence="2" type="ORF">A244_26411</name>
</gene>
<dbReference type="EMBL" id="AOKG01001807">
    <property type="protein sequence ID" value="EPN44099.1"/>
    <property type="molecule type" value="Genomic_DNA"/>
</dbReference>
<name>S6TKC3_PSESF</name>
<sequence length="57" mass="6152">AFAWQWLSLPAMNNAPSGRARNPFQLLRTPQIAIGMAAIMLLFMGCCWVPAGCSGLT</sequence>
<feature type="transmembrane region" description="Helical" evidence="1">
    <location>
        <begin position="32"/>
        <end position="51"/>
    </location>
</feature>
<keyword evidence="1" id="KW-0472">Membrane</keyword>
<keyword evidence="1" id="KW-1133">Transmembrane helix</keyword>
<dbReference type="Proteomes" id="UP000015729">
    <property type="component" value="Unassembled WGS sequence"/>
</dbReference>
<comment type="caution">
    <text evidence="2">The sequence shown here is derived from an EMBL/GenBank/DDBJ whole genome shotgun (WGS) entry which is preliminary data.</text>
</comment>